<comment type="caution">
    <text evidence="4">The sequence shown here is derived from an EMBL/GenBank/DDBJ whole genome shotgun (WGS) entry which is preliminary data.</text>
</comment>
<keyword evidence="4" id="KW-0418">Kinase</keyword>
<proteinExistence type="predicted"/>
<dbReference type="PROSITE" id="PS50011">
    <property type="entry name" value="PROTEIN_KINASE_DOM"/>
    <property type="match status" value="1"/>
</dbReference>
<dbReference type="InterPro" id="IPR001245">
    <property type="entry name" value="Ser-Thr/Tyr_kinase_cat_dom"/>
</dbReference>
<dbReference type="PRINTS" id="PR00109">
    <property type="entry name" value="TYRKINASE"/>
</dbReference>
<name>A0A397VSS1_9GLOM</name>
<dbReference type="InterPro" id="IPR011009">
    <property type="entry name" value="Kinase-like_dom_sf"/>
</dbReference>
<dbReference type="InterPro" id="IPR051681">
    <property type="entry name" value="Ser/Thr_Kinases-Pseudokinases"/>
</dbReference>
<protein>
    <submittedName>
        <fullName evidence="4">Kinase-like domain-containing protein</fullName>
    </submittedName>
</protein>
<dbReference type="InterPro" id="IPR000719">
    <property type="entry name" value="Prot_kinase_dom"/>
</dbReference>
<dbReference type="EMBL" id="QKWP01000192">
    <property type="protein sequence ID" value="RIB24988.1"/>
    <property type="molecule type" value="Genomic_DNA"/>
</dbReference>
<feature type="domain" description="Protein kinase" evidence="3">
    <location>
        <begin position="36"/>
        <end position="299"/>
    </location>
</feature>
<dbReference type="GO" id="GO:0005524">
    <property type="term" value="F:ATP binding"/>
    <property type="evidence" value="ECO:0007669"/>
    <property type="project" value="UniProtKB-UniRule"/>
</dbReference>
<feature type="binding site" evidence="1">
    <location>
        <position position="63"/>
    </location>
    <ligand>
        <name>ATP</name>
        <dbReference type="ChEBI" id="CHEBI:30616"/>
    </ligand>
</feature>
<dbReference type="Pfam" id="PF07714">
    <property type="entry name" value="PK_Tyr_Ser-Thr"/>
    <property type="match status" value="1"/>
</dbReference>
<keyword evidence="5" id="KW-1185">Reference proteome</keyword>
<dbReference type="PIRSF" id="PIRSF000654">
    <property type="entry name" value="Integrin-linked_kinase"/>
    <property type="match status" value="1"/>
</dbReference>
<evidence type="ECO:0000256" key="2">
    <source>
        <dbReference type="SAM" id="MobiDB-lite"/>
    </source>
</evidence>
<dbReference type="STRING" id="44941.A0A397VSS1"/>
<reference evidence="4 5" key="1">
    <citation type="submission" date="2018-06" db="EMBL/GenBank/DDBJ databases">
        <title>Comparative genomics reveals the genomic features of Rhizophagus irregularis, R. cerebriforme, R. diaphanum and Gigaspora rosea, and their symbiotic lifestyle signature.</title>
        <authorList>
            <person name="Morin E."/>
            <person name="San Clemente H."/>
            <person name="Chen E.C.H."/>
            <person name="De La Providencia I."/>
            <person name="Hainaut M."/>
            <person name="Kuo A."/>
            <person name="Kohler A."/>
            <person name="Murat C."/>
            <person name="Tang N."/>
            <person name="Roy S."/>
            <person name="Loubradou J."/>
            <person name="Henrissat B."/>
            <person name="Grigoriev I.V."/>
            <person name="Corradi N."/>
            <person name="Roux C."/>
            <person name="Martin F.M."/>
        </authorList>
    </citation>
    <scope>NUCLEOTIDE SEQUENCE [LARGE SCALE GENOMIC DNA]</scope>
    <source>
        <strain evidence="4 5">DAOM 194757</strain>
    </source>
</reference>
<dbReference type="GO" id="GO:0004674">
    <property type="term" value="F:protein serine/threonine kinase activity"/>
    <property type="evidence" value="ECO:0007669"/>
    <property type="project" value="TreeGrafter"/>
</dbReference>
<organism evidence="4 5">
    <name type="scientific">Gigaspora rosea</name>
    <dbReference type="NCBI Taxonomy" id="44941"/>
    <lineage>
        <taxon>Eukaryota</taxon>
        <taxon>Fungi</taxon>
        <taxon>Fungi incertae sedis</taxon>
        <taxon>Mucoromycota</taxon>
        <taxon>Glomeromycotina</taxon>
        <taxon>Glomeromycetes</taxon>
        <taxon>Diversisporales</taxon>
        <taxon>Gigasporaceae</taxon>
        <taxon>Gigaspora</taxon>
    </lineage>
</organism>
<dbReference type="SUPFAM" id="SSF56112">
    <property type="entry name" value="Protein kinase-like (PK-like)"/>
    <property type="match status" value="1"/>
</dbReference>
<keyword evidence="1" id="KW-0067">ATP-binding</keyword>
<dbReference type="PANTHER" id="PTHR44329">
    <property type="entry name" value="SERINE/THREONINE-PROTEIN KINASE TNNI3K-RELATED"/>
    <property type="match status" value="1"/>
</dbReference>
<evidence type="ECO:0000313" key="4">
    <source>
        <dbReference type="EMBL" id="RIB24988.1"/>
    </source>
</evidence>
<evidence type="ECO:0000313" key="5">
    <source>
        <dbReference type="Proteomes" id="UP000266673"/>
    </source>
</evidence>
<dbReference type="Gene3D" id="1.10.510.10">
    <property type="entry name" value="Transferase(Phosphotransferase) domain 1"/>
    <property type="match status" value="1"/>
</dbReference>
<dbReference type="PROSITE" id="PS00107">
    <property type="entry name" value="PROTEIN_KINASE_ATP"/>
    <property type="match status" value="1"/>
</dbReference>
<feature type="compositionally biased region" description="Polar residues" evidence="2">
    <location>
        <begin position="316"/>
        <end position="330"/>
    </location>
</feature>
<gene>
    <name evidence="4" type="ORF">C2G38_2031422</name>
</gene>
<evidence type="ECO:0000259" key="3">
    <source>
        <dbReference type="PROSITE" id="PS50011"/>
    </source>
</evidence>
<evidence type="ECO:0000256" key="1">
    <source>
        <dbReference type="PROSITE-ProRule" id="PRU10141"/>
    </source>
</evidence>
<accession>A0A397VSS1</accession>
<keyword evidence="1" id="KW-0547">Nucleotide-binding</keyword>
<feature type="region of interest" description="Disordered" evidence="2">
    <location>
        <begin position="316"/>
        <end position="337"/>
    </location>
</feature>
<dbReference type="AlphaFoldDB" id="A0A397VSS1"/>
<sequence length="337" mass="38394">MNSTILDRDGFVDAKPGSLVRLLCQKNVKNLDYSEFTNPRPIGKGATATVYLTTSRRKNYALKSLNNNLDMDKRKLKLLSQEIINLYHAAYPNIIKLYGISREPRTGNFMLVLQYANNGSLRNYLRRKCNDGLYSISWNEICSIAKGIINGLIYLHGKGIFHRNLHSNNILINDGKALISDFGIPKYLNDTSNPGVATMIAYTDPQYIIEKKSERDQKSDIYSLGVLFWELTSGVPPFQNYTVMAIYKEIIVRNNRERIIEGTPPAYVDLYVRCWSFDSNDRPPLDSILYTINELEKLLESSNKFISNNLGGFDSDQNMNNHGDSPTSSKRLNKLHM</sequence>
<keyword evidence="4" id="KW-0808">Transferase</keyword>
<dbReference type="InterPro" id="IPR017441">
    <property type="entry name" value="Protein_kinase_ATP_BS"/>
</dbReference>
<dbReference type="OrthoDB" id="2347992at2759"/>
<dbReference type="Proteomes" id="UP000266673">
    <property type="component" value="Unassembled WGS sequence"/>
</dbReference>